<accession>S3LA07</accession>
<dbReference type="Pfam" id="PF13476">
    <property type="entry name" value="AAA_23"/>
    <property type="match status" value="1"/>
</dbReference>
<keyword evidence="5" id="KW-1185">Reference proteome</keyword>
<dbReference type="GO" id="GO:0006302">
    <property type="term" value="P:double-strand break repair"/>
    <property type="evidence" value="ECO:0007669"/>
    <property type="project" value="InterPro"/>
</dbReference>
<dbReference type="Proteomes" id="UP000014605">
    <property type="component" value="Unassembled WGS sequence"/>
</dbReference>
<keyword evidence="1" id="KW-0175">Coiled coil</keyword>
<feature type="coiled-coil region" evidence="1">
    <location>
        <begin position="484"/>
        <end position="521"/>
    </location>
</feature>
<evidence type="ECO:0000313" key="5">
    <source>
        <dbReference type="Proteomes" id="UP000014605"/>
    </source>
</evidence>
<dbReference type="Gene3D" id="3.40.50.300">
    <property type="entry name" value="P-loop containing nucleotide triphosphate hydrolases"/>
    <property type="match status" value="2"/>
</dbReference>
<gene>
    <name evidence="4" type="ORF">HMPREF1222_02089</name>
</gene>
<dbReference type="GO" id="GO:0016887">
    <property type="term" value="F:ATP hydrolysis activity"/>
    <property type="evidence" value="ECO:0007669"/>
    <property type="project" value="InterPro"/>
</dbReference>
<proteinExistence type="predicted"/>
<comment type="caution">
    <text evidence="4">The sequence shown here is derived from an EMBL/GenBank/DDBJ whole genome shotgun (WGS) entry which is preliminary data.</text>
</comment>
<dbReference type="HOGENOM" id="CLU_004785_2_1_12"/>
<keyword evidence="4" id="KW-0269">Exonuclease</keyword>
<dbReference type="PATRIC" id="fig|1125702.3.peg.2158"/>
<dbReference type="AlphaFoldDB" id="S3LA07"/>
<evidence type="ECO:0000256" key="1">
    <source>
        <dbReference type="SAM" id="Coils"/>
    </source>
</evidence>
<name>S3LA07_9SPIR</name>
<feature type="region of interest" description="Disordered" evidence="2">
    <location>
        <begin position="644"/>
        <end position="671"/>
    </location>
</feature>
<feature type="coiled-coil region" evidence="1">
    <location>
        <begin position="201"/>
        <end position="425"/>
    </location>
</feature>
<protein>
    <submittedName>
        <fullName evidence="4">Exonuclease SbcC</fullName>
    </submittedName>
</protein>
<feature type="coiled-coil region" evidence="1">
    <location>
        <begin position="867"/>
        <end position="911"/>
    </location>
</feature>
<reference evidence="4 5" key="1">
    <citation type="submission" date="2013-04" db="EMBL/GenBank/DDBJ databases">
        <title>The Genome Sequence of Treponema vincentii F0403.</title>
        <authorList>
            <consortium name="The Broad Institute Genomics Platform"/>
            <person name="Earl A."/>
            <person name="Ward D."/>
            <person name="Feldgarden M."/>
            <person name="Gevers D."/>
            <person name="Leonetti C."/>
            <person name="Izard J."/>
            <person name="Walker B."/>
            <person name="Young S."/>
            <person name="Zeng Q."/>
            <person name="Gargeya S."/>
            <person name="Fitzgerald M."/>
            <person name="Haas B."/>
            <person name="Abouelleil A."/>
            <person name="Allen A.W."/>
            <person name="Alvarado L."/>
            <person name="Arachchi H.M."/>
            <person name="Berlin A.M."/>
            <person name="Chapman S.B."/>
            <person name="Gainer-Dewar J."/>
            <person name="Goldberg J."/>
            <person name="Griggs A."/>
            <person name="Gujja S."/>
            <person name="Hansen M."/>
            <person name="Howarth C."/>
            <person name="Imamovic A."/>
            <person name="Ireland A."/>
            <person name="Larimer J."/>
            <person name="McCowan C."/>
            <person name="Murphy C."/>
            <person name="Pearson M."/>
            <person name="Poon T.W."/>
            <person name="Priest M."/>
            <person name="Roberts A."/>
            <person name="Saif S."/>
            <person name="Shea T."/>
            <person name="Sisk P."/>
            <person name="Sykes S."/>
            <person name="Wortman J."/>
            <person name="Nusbaum C."/>
            <person name="Birren B."/>
        </authorList>
    </citation>
    <scope>NUCLEOTIDE SEQUENCE [LARGE SCALE GENOMIC DNA]</scope>
    <source>
        <strain evidence="4 5">F0403</strain>
    </source>
</reference>
<keyword evidence="4" id="KW-0540">Nuclease</keyword>
<evidence type="ECO:0000256" key="2">
    <source>
        <dbReference type="SAM" id="MobiDB-lite"/>
    </source>
</evidence>
<keyword evidence="4" id="KW-0378">Hydrolase</keyword>
<evidence type="ECO:0000313" key="4">
    <source>
        <dbReference type="EMBL" id="EPF46565.1"/>
    </source>
</evidence>
<dbReference type="InterPro" id="IPR027417">
    <property type="entry name" value="P-loop_NTPase"/>
</dbReference>
<feature type="domain" description="Rad50/SbcC-type AAA" evidence="3">
    <location>
        <begin position="29"/>
        <end position="294"/>
    </location>
</feature>
<organism evidence="4 5">
    <name type="scientific">Treponema vincentii F0403</name>
    <dbReference type="NCBI Taxonomy" id="1125702"/>
    <lineage>
        <taxon>Bacteria</taxon>
        <taxon>Pseudomonadati</taxon>
        <taxon>Spirochaetota</taxon>
        <taxon>Spirochaetia</taxon>
        <taxon>Spirochaetales</taxon>
        <taxon>Treponemataceae</taxon>
        <taxon>Treponema</taxon>
    </lineage>
</organism>
<dbReference type="Pfam" id="PF13558">
    <property type="entry name" value="SbcC_Walker_B"/>
    <property type="match status" value="1"/>
</dbReference>
<feature type="coiled-coil region" evidence="1">
    <location>
        <begin position="743"/>
        <end position="784"/>
    </location>
</feature>
<dbReference type="SUPFAM" id="SSF52540">
    <property type="entry name" value="P-loop containing nucleoside triphosphate hydrolases"/>
    <property type="match status" value="1"/>
</dbReference>
<feature type="region of interest" description="Disordered" evidence="2">
    <location>
        <begin position="707"/>
        <end position="726"/>
    </location>
</feature>
<dbReference type="PANTHER" id="PTHR32114:SF2">
    <property type="entry name" value="ABC TRANSPORTER ABCH.3"/>
    <property type="match status" value="1"/>
</dbReference>
<dbReference type="EMBL" id="ATFC01000009">
    <property type="protein sequence ID" value="EPF46565.1"/>
    <property type="molecule type" value="Genomic_DNA"/>
</dbReference>
<evidence type="ECO:0000259" key="3">
    <source>
        <dbReference type="Pfam" id="PF13476"/>
    </source>
</evidence>
<sequence length="1096" mass="122957">MRNKLERRLNALLALIGVPKKPRMRPKELILHNIGPFTGEHRVDFDTLGSLFLIYGQTGAGKTTLFDAISYAFYGKPLGGRSGVMRNLRSHFADDYAISDVTLTFFIGAQLYRIKRQLPYTKEGRKLETPEEVSLEYYGNGSWENRSSTNKRETDAAIQSLIKLSDKEFSRIVLLPQGEFAQFLRAQSSDKKETLMHLFPIKRYSDLMQEAKLRADKLQQEAQTIEANLETLHSRFVYHRYESDRAELLNEIDRIRDEHGGVLTALQTKNTELEQEKILAEKRKELERINEELEACRVREEDILNLKAKIEKAQRATPLAVHVNQLLELEAACATDERQIREKRKRMEELTARMNALQDRQSDIAAKEQQRDSLYAVIDSLRKAAVLEQEIGTAQAEEDKLKRAAAAAQAQLQRIEAQLAAVTEKTATLTPAVDALDEREHAYRGLQSRLDMEKQMHDILCKHEQLNTFLHSYEQAAAHARVQLAEIARDYDIQTEQISRIEEEKKAAERQRAAAALAEQLEEGTPCPVCGSVHHPAPAQDIAQSAFSFDERIEAAKRSATKLQHEKEKAQAALAGAEASYTNYQKQIDERAAAAEELRLQYKECSADAFPDGKDAAESRIKETAQRINEALQAYNASRKAFAEHKTLESESRNLQRERQDYAQRQHSAEQQLSGVSAALQEKRRQFDQAFSQLPEDICTVRLSADTEADTAAPDTKAAGKADKQGTGGRLKILDAEASGAEIPDAETALEQCEALLQELKLTINAYQTDVSEAAQNLERIRGELSTAETHGRERAQQRSEKTAQLEAAYIKEGFADLEDLQQAVCSEPEIAQWKTEIDTFYEQYAAYKQAAAGLEKDVSATEPRDLDELEAAVETLRKRYDEIQARLEVLNTEKAKLEELHAQHTELTKALAVKTAEAQNWVALAKDLCGSNPRKLQFDTWILSAFLHEVTMFANKRLERMSEGRYRLAVSEDHGTGNAYRGLDLEIADAYTGKCRPSATLSGGETFMASISLALGLADSIQARAGGIRIDSMFIDEGFGSLDEKALENAVGILDEIRGNRMVGIISHVGELQSRIPQKIEVIKTGTGSSIRQNH</sequence>
<dbReference type="GO" id="GO:0004527">
    <property type="term" value="F:exonuclease activity"/>
    <property type="evidence" value="ECO:0007669"/>
    <property type="project" value="UniProtKB-KW"/>
</dbReference>
<feature type="compositionally biased region" description="Basic and acidic residues" evidence="2">
    <location>
        <begin position="644"/>
        <end position="668"/>
    </location>
</feature>
<dbReference type="InterPro" id="IPR038729">
    <property type="entry name" value="Rad50/SbcC_AAA"/>
</dbReference>
<dbReference type="PANTHER" id="PTHR32114">
    <property type="entry name" value="ABC TRANSPORTER ABCH.3"/>
    <property type="match status" value="1"/>
</dbReference>